<dbReference type="AlphaFoldDB" id="A8PFQ9"/>
<dbReference type="KEGG" id="cci:CC1G_04832"/>
<dbReference type="InParanoid" id="A8PFQ9"/>
<protein>
    <submittedName>
        <fullName evidence="2">Uncharacterized protein</fullName>
    </submittedName>
</protein>
<sequence length="93" mass="10259">MSKSSQSQPSQSGATTLDAVGKSPDFPDIVDYEWGQSEGRILYQCVLYMVMSTFSVIEPTPASTRRKCISWAPWSPEPVPEVASYARIGKQGR</sequence>
<evidence type="ECO:0000313" key="3">
    <source>
        <dbReference type="Proteomes" id="UP000001861"/>
    </source>
</evidence>
<feature type="compositionally biased region" description="Low complexity" evidence="1">
    <location>
        <begin position="1"/>
        <end position="12"/>
    </location>
</feature>
<dbReference type="EMBL" id="AACS02000002">
    <property type="protein sequence ID" value="EAU80722.2"/>
    <property type="molecule type" value="Genomic_DNA"/>
</dbReference>
<accession>A8PFQ9</accession>
<name>A8PFQ9_COPC7</name>
<dbReference type="HOGENOM" id="CLU_2399585_0_0_1"/>
<dbReference type="RefSeq" id="XP_001840988.2">
    <property type="nucleotide sequence ID" value="XM_001840936.2"/>
</dbReference>
<evidence type="ECO:0000313" key="2">
    <source>
        <dbReference type="EMBL" id="EAU80722.2"/>
    </source>
</evidence>
<evidence type="ECO:0000256" key="1">
    <source>
        <dbReference type="SAM" id="MobiDB-lite"/>
    </source>
</evidence>
<organism evidence="2 3">
    <name type="scientific">Coprinopsis cinerea (strain Okayama-7 / 130 / ATCC MYA-4618 / FGSC 9003)</name>
    <name type="common">Inky cap fungus</name>
    <name type="synonym">Hormographiella aspergillata</name>
    <dbReference type="NCBI Taxonomy" id="240176"/>
    <lineage>
        <taxon>Eukaryota</taxon>
        <taxon>Fungi</taxon>
        <taxon>Dikarya</taxon>
        <taxon>Basidiomycota</taxon>
        <taxon>Agaricomycotina</taxon>
        <taxon>Agaricomycetes</taxon>
        <taxon>Agaricomycetidae</taxon>
        <taxon>Agaricales</taxon>
        <taxon>Agaricineae</taxon>
        <taxon>Psathyrellaceae</taxon>
        <taxon>Coprinopsis</taxon>
    </lineage>
</organism>
<dbReference type="Proteomes" id="UP000001861">
    <property type="component" value="Unassembled WGS sequence"/>
</dbReference>
<comment type="caution">
    <text evidence="2">The sequence shown here is derived from an EMBL/GenBank/DDBJ whole genome shotgun (WGS) entry which is preliminary data.</text>
</comment>
<dbReference type="VEuPathDB" id="FungiDB:CC1G_04832"/>
<keyword evidence="3" id="KW-1185">Reference proteome</keyword>
<reference evidence="2 3" key="1">
    <citation type="journal article" date="2010" name="Proc. Natl. Acad. Sci. U.S.A.">
        <title>Insights into evolution of multicellular fungi from the assembled chromosomes of the mushroom Coprinopsis cinerea (Coprinus cinereus).</title>
        <authorList>
            <person name="Stajich J.E."/>
            <person name="Wilke S.K."/>
            <person name="Ahren D."/>
            <person name="Au C.H."/>
            <person name="Birren B.W."/>
            <person name="Borodovsky M."/>
            <person name="Burns C."/>
            <person name="Canback B."/>
            <person name="Casselton L.A."/>
            <person name="Cheng C.K."/>
            <person name="Deng J."/>
            <person name="Dietrich F.S."/>
            <person name="Fargo D.C."/>
            <person name="Farman M.L."/>
            <person name="Gathman A.C."/>
            <person name="Goldberg J."/>
            <person name="Guigo R."/>
            <person name="Hoegger P.J."/>
            <person name="Hooker J.B."/>
            <person name="Huggins A."/>
            <person name="James T.Y."/>
            <person name="Kamada T."/>
            <person name="Kilaru S."/>
            <person name="Kodira C."/>
            <person name="Kues U."/>
            <person name="Kupfer D."/>
            <person name="Kwan H.S."/>
            <person name="Lomsadze A."/>
            <person name="Li W."/>
            <person name="Lilly W.W."/>
            <person name="Ma L.J."/>
            <person name="Mackey A.J."/>
            <person name="Manning G."/>
            <person name="Martin F."/>
            <person name="Muraguchi H."/>
            <person name="Natvig D.O."/>
            <person name="Palmerini H."/>
            <person name="Ramesh M.A."/>
            <person name="Rehmeyer C.J."/>
            <person name="Roe B.A."/>
            <person name="Shenoy N."/>
            <person name="Stanke M."/>
            <person name="Ter-Hovhannisyan V."/>
            <person name="Tunlid A."/>
            <person name="Velagapudi R."/>
            <person name="Vision T.J."/>
            <person name="Zeng Q."/>
            <person name="Zolan M.E."/>
            <person name="Pukkila P.J."/>
        </authorList>
    </citation>
    <scope>NUCLEOTIDE SEQUENCE [LARGE SCALE GENOMIC DNA]</scope>
    <source>
        <strain evidence="3">Okayama-7 / 130 / ATCC MYA-4618 / FGSC 9003</strain>
    </source>
</reference>
<feature type="region of interest" description="Disordered" evidence="1">
    <location>
        <begin position="1"/>
        <end position="24"/>
    </location>
</feature>
<dbReference type="GeneID" id="6017646"/>
<proteinExistence type="predicted"/>
<gene>
    <name evidence="2" type="ORF">CC1G_04832</name>
</gene>